<dbReference type="InterPro" id="IPR042235">
    <property type="entry name" value="ZP-C_dom"/>
</dbReference>
<keyword evidence="1" id="KW-0732">Signal</keyword>
<dbReference type="SUPFAM" id="SSF49899">
    <property type="entry name" value="Concanavalin A-like lectins/glucanases"/>
    <property type="match status" value="1"/>
</dbReference>
<accession>E4XNB1</accession>
<dbReference type="InterPro" id="IPR013320">
    <property type="entry name" value="ConA-like_dom_sf"/>
</dbReference>
<dbReference type="OrthoDB" id="10318394at2759"/>
<evidence type="ECO:0000256" key="3">
    <source>
        <dbReference type="SAM" id="Phobius"/>
    </source>
</evidence>
<keyword evidence="3" id="KW-1133">Transmembrane helix</keyword>
<dbReference type="InterPro" id="IPR001507">
    <property type="entry name" value="ZP_dom"/>
</dbReference>
<organism evidence="5">
    <name type="scientific">Oikopleura dioica</name>
    <name type="common">Tunicate</name>
    <dbReference type="NCBI Taxonomy" id="34765"/>
    <lineage>
        <taxon>Eukaryota</taxon>
        <taxon>Metazoa</taxon>
        <taxon>Chordata</taxon>
        <taxon>Tunicata</taxon>
        <taxon>Appendicularia</taxon>
        <taxon>Copelata</taxon>
        <taxon>Oikopleuridae</taxon>
        <taxon>Oikopleura</taxon>
    </lineage>
</organism>
<sequence length="608" mass="67050">MKKFILAGLAAAQNSDFQLYLPPDRAAAFDGAETSFSFPETSQNLATCLWVKSTFPDGGEVLRLSNGETGEHALSVSVRDNSVLLSNKSSILDFAFPKIDLRDFRWHQICTTCSSNSCAVYLDGKESPSQPFSLSQFTSVNVNFGYASGFQGKIQKFRISNEESPIESATACGAPVKQLPNALSWSPVELLITRPVHTRDYESVCNDLLSVDCGLDSITVSVSHLHLENIGLHDKFKVSRLSVLNHCANFTSSDFTTFTIAPLDACGSKIAISETDRTVSNTVLNYANDGTVFTADFQCQYPIDVTAVEYVEPVKEQDVIFQQKIVPVGLVRYDTNSFETQSSNSFELSRGDVVHLAALAPDEIDRSIRVLVKSCETAKGVRLLSDFGCNSEEDTSYVYANGNSPAARFSLDIPEWTVDVRCNVILCDKGDECEVKCGKGKSRIRRNEADEAEQTTEAPYIPLQTTAAMEIEENWEDKKETFEDFVETKLVFGPLSWSIDLQTTAVPDSDLDSLTEMPDLDAVATTALPDEMVFTEEVELVTDDVEEEVVEIVIEDIKKVVVEVEEGTIAGSTAMWTIMLSSCGLLSAGSFMLFKFYQNKKRENLISN</sequence>
<evidence type="ECO:0000256" key="1">
    <source>
        <dbReference type="ARBA" id="ARBA00022729"/>
    </source>
</evidence>
<dbReference type="Proteomes" id="UP000001307">
    <property type="component" value="Unassembled WGS sequence"/>
</dbReference>
<dbReference type="Pfam" id="PF13385">
    <property type="entry name" value="Laminin_G_3"/>
    <property type="match status" value="1"/>
</dbReference>
<keyword evidence="3" id="KW-0472">Membrane</keyword>
<dbReference type="SMART" id="SM00241">
    <property type="entry name" value="ZP"/>
    <property type="match status" value="1"/>
</dbReference>
<protein>
    <recommendedName>
        <fullName evidence="4">ZP domain-containing protein</fullName>
    </recommendedName>
</protein>
<dbReference type="PROSITE" id="PS51034">
    <property type="entry name" value="ZP_2"/>
    <property type="match status" value="1"/>
</dbReference>
<evidence type="ECO:0000313" key="5">
    <source>
        <dbReference type="EMBL" id="CBY11349.1"/>
    </source>
</evidence>
<dbReference type="EMBL" id="FN653082">
    <property type="protein sequence ID" value="CBY11349.1"/>
    <property type="molecule type" value="Genomic_DNA"/>
</dbReference>
<dbReference type="Gene3D" id="2.60.40.4100">
    <property type="entry name" value="Zona pellucida, ZP-C domain"/>
    <property type="match status" value="1"/>
</dbReference>
<reference evidence="5" key="1">
    <citation type="journal article" date="2010" name="Science">
        <title>Plasticity of animal genome architecture unmasked by rapid evolution of a pelagic tunicate.</title>
        <authorList>
            <person name="Denoeud F."/>
            <person name="Henriet S."/>
            <person name="Mungpakdee S."/>
            <person name="Aury J.M."/>
            <person name="Da Silva C."/>
            <person name="Brinkmann H."/>
            <person name="Mikhaleva J."/>
            <person name="Olsen L.C."/>
            <person name="Jubin C."/>
            <person name="Canestro C."/>
            <person name="Bouquet J.M."/>
            <person name="Danks G."/>
            <person name="Poulain J."/>
            <person name="Campsteijn C."/>
            <person name="Adamski M."/>
            <person name="Cross I."/>
            <person name="Yadetie F."/>
            <person name="Muffato M."/>
            <person name="Louis A."/>
            <person name="Butcher S."/>
            <person name="Tsagkogeorga G."/>
            <person name="Konrad A."/>
            <person name="Singh S."/>
            <person name="Jensen M.F."/>
            <person name="Cong E.H."/>
            <person name="Eikeseth-Otteraa H."/>
            <person name="Noel B."/>
            <person name="Anthouard V."/>
            <person name="Porcel B.M."/>
            <person name="Kachouri-Lafond R."/>
            <person name="Nishino A."/>
            <person name="Ugolini M."/>
            <person name="Chourrout P."/>
            <person name="Nishida H."/>
            <person name="Aasland R."/>
            <person name="Huzurbazar S."/>
            <person name="Westhof E."/>
            <person name="Delsuc F."/>
            <person name="Lehrach H."/>
            <person name="Reinhardt R."/>
            <person name="Weissenbach J."/>
            <person name="Roy S.W."/>
            <person name="Artiguenave F."/>
            <person name="Postlethwait J.H."/>
            <person name="Manak J.R."/>
            <person name="Thompson E.M."/>
            <person name="Jaillon O."/>
            <person name="Du Pasquier L."/>
            <person name="Boudinot P."/>
            <person name="Liberles D.A."/>
            <person name="Volff J.N."/>
            <person name="Philippe H."/>
            <person name="Lenhard B."/>
            <person name="Roest Crollius H."/>
            <person name="Wincker P."/>
            <person name="Chourrout D."/>
        </authorList>
    </citation>
    <scope>NUCLEOTIDE SEQUENCE [LARGE SCALE GENOMIC DNA]</scope>
</reference>
<dbReference type="Gene3D" id="2.60.40.3210">
    <property type="entry name" value="Zona pellucida, ZP-N domain"/>
    <property type="match status" value="1"/>
</dbReference>
<dbReference type="PANTHER" id="PTHR14002:SF20">
    <property type="entry name" value="ZONA PELLUCIDA-LIKE DOMAIN-CONTAINING PROTEIN 1"/>
    <property type="match status" value="1"/>
</dbReference>
<keyword evidence="6" id="KW-1185">Reference proteome</keyword>
<dbReference type="PANTHER" id="PTHR14002">
    <property type="entry name" value="ENDOGLIN/TGF-BETA RECEPTOR TYPE III"/>
    <property type="match status" value="1"/>
</dbReference>
<dbReference type="Gene3D" id="2.60.120.200">
    <property type="match status" value="1"/>
</dbReference>
<dbReference type="InParanoid" id="E4XNB1"/>
<name>E4XNB1_OIKDI</name>
<evidence type="ECO:0000313" key="6">
    <source>
        <dbReference type="Proteomes" id="UP000001307"/>
    </source>
</evidence>
<proteinExistence type="predicted"/>
<keyword evidence="3" id="KW-0812">Transmembrane</keyword>
<gene>
    <name evidence="5" type="ORF">GSOID_T00015666001</name>
</gene>
<feature type="domain" description="ZP" evidence="4">
    <location>
        <begin position="212"/>
        <end position="444"/>
    </location>
</feature>
<evidence type="ECO:0000256" key="2">
    <source>
        <dbReference type="ARBA" id="ARBA00023157"/>
    </source>
</evidence>
<dbReference type="AlphaFoldDB" id="E4XNB1"/>
<feature type="transmembrane region" description="Helical" evidence="3">
    <location>
        <begin position="574"/>
        <end position="594"/>
    </location>
</feature>
<evidence type="ECO:0000259" key="4">
    <source>
        <dbReference type="PROSITE" id="PS51034"/>
    </source>
</evidence>
<keyword evidence="2" id="KW-1015">Disulfide bond</keyword>